<dbReference type="RefSeq" id="WP_059032937.1">
    <property type="nucleotide sequence ID" value="NZ_BSDN01000001.1"/>
</dbReference>
<dbReference type="PANTHER" id="PTHR35807">
    <property type="entry name" value="TRANSCRIPTIONAL REGULATOR REDD-RELATED"/>
    <property type="match status" value="1"/>
</dbReference>
<dbReference type="Gene3D" id="1.10.10.10">
    <property type="entry name" value="Winged helix-like DNA-binding domain superfamily/Winged helix DNA-binding domain"/>
    <property type="match status" value="1"/>
</dbReference>
<dbReference type="InterPro" id="IPR051677">
    <property type="entry name" value="AfsR-DnrI-RedD_regulator"/>
</dbReference>
<dbReference type="SMART" id="SM01043">
    <property type="entry name" value="BTAD"/>
    <property type="match status" value="1"/>
</dbReference>
<feature type="domain" description="Bacterial transcriptional activator" evidence="1">
    <location>
        <begin position="112"/>
        <end position="256"/>
    </location>
</feature>
<protein>
    <submittedName>
        <fullName evidence="2">DNA-binding transcriptional activator of the SARP family</fullName>
    </submittedName>
</protein>
<reference evidence="2" key="1">
    <citation type="journal article" date="2016" name="Genome Announc.">
        <title>Draft Genome Sequence of the Syntrophic Lactate-Degrading Bacterium Tepidanaerobacter syntrophicus JLT.</title>
        <authorList>
            <person name="Matsuura N."/>
            <person name="Ohashi A."/>
            <person name="Tourlousse D.M."/>
            <person name="Sekiguchi Y."/>
        </authorList>
    </citation>
    <scope>NUCLEOTIDE SEQUENCE [LARGE SCALE GENOMIC DNA]</scope>
    <source>
        <strain evidence="2">JL</strain>
    </source>
</reference>
<dbReference type="OrthoDB" id="142950at2"/>
<dbReference type="InterPro" id="IPR005158">
    <property type="entry name" value="BTAD"/>
</dbReference>
<dbReference type="SUPFAM" id="SSF48452">
    <property type="entry name" value="TPR-like"/>
    <property type="match status" value="1"/>
</dbReference>
<dbReference type="InterPro" id="IPR011990">
    <property type="entry name" value="TPR-like_helical_dom_sf"/>
</dbReference>
<dbReference type="InterPro" id="IPR036388">
    <property type="entry name" value="WH-like_DNA-bd_sf"/>
</dbReference>
<dbReference type="PANTHER" id="PTHR35807:SF2">
    <property type="entry name" value="TRANSCRIPTIONAL ACTIVATOR DOMAIN"/>
    <property type="match status" value="1"/>
</dbReference>
<evidence type="ECO:0000313" key="2">
    <source>
        <dbReference type="EMBL" id="GAQ25520.1"/>
    </source>
</evidence>
<dbReference type="Proteomes" id="UP000062160">
    <property type="component" value="Unassembled WGS sequence"/>
</dbReference>
<keyword evidence="2" id="KW-0238">DNA-binding</keyword>
<evidence type="ECO:0000313" key="3">
    <source>
        <dbReference type="Proteomes" id="UP000062160"/>
    </source>
</evidence>
<dbReference type="SUPFAM" id="SSF46894">
    <property type="entry name" value="C-terminal effector domain of the bipartite response regulators"/>
    <property type="match status" value="1"/>
</dbReference>
<sequence>MTIKINTFGNFDIKLDDESILKKSKRNNKNLELLKYFITYYNKKLVPEDIIESLWPDSDFIDPKNALRTQIFRLRKGLESVGLINSEETKHYFDIIFENGFYIFDPGDSCTIDFVQFEEKVKEADSLRVDNPEKAKKAYLEAIDIYKGEFLAENPYSEWAFLFRSRYHRIFVQSVLRLFELLKENNEYLDIIDIYERVVNYEPFEESFHVYFLDALIELHEYKNALNHYNYITARLYKEMSVRPTPELKAIYRKITAGSEDDPEKNLTQISYTIINEDVINGALFCEPDYFKAIYNFERRKILRSGDKEFLGLISIIETGSNCSDKDIDVAKNILHEILARFLRKGDVFSWWNKSRVVVLLTDIAEENLQNIGNRINEEFKKRLLTPQISLEISFQPVGAKESFIQ</sequence>
<keyword evidence="3" id="KW-1185">Reference proteome</keyword>
<gene>
    <name evidence="2" type="ORF">TSYNT_847</name>
</gene>
<dbReference type="AlphaFoldDB" id="A0A0U9HFB2"/>
<dbReference type="GO" id="GO:0006355">
    <property type="term" value="P:regulation of DNA-templated transcription"/>
    <property type="evidence" value="ECO:0007669"/>
    <property type="project" value="InterPro"/>
</dbReference>
<dbReference type="Gene3D" id="1.25.40.10">
    <property type="entry name" value="Tetratricopeptide repeat domain"/>
    <property type="match status" value="1"/>
</dbReference>
<dbReference type="STRING" id="224999.GCA_001485475_01550"/>
<accession>A0A0U9HFB2</accession>
<evidence type="ECO:0000259" key="1">
    <source>
        <dbReference type="SMART" id="SM01043"/>
    </source>
</evidence>
<organism evidence="2">
    <name type="scientific">Tepidanaerobacter syntrophicus</name>
    <dbReference type="NCBI Taxonomy" id="224999"/>
    <lineage>
        <taxon>Bacteria</taxon>
        <taxon>Bacillati</taxon>
        <taxon>Bacillota</taxon>
        <taxon>Clostridia</taxon>
        <taxon>Thermosediminibacterales</taxon>
        <taxon>Tepidanaerobacteraceae</taxon>
        <taxon>Tepidanaerobacter</taxon>
    </lineage>
</organism>
<dbReference type="GO" id="GO:0003677">
    <property type="term" value="F:DNA binding"/>
    <property type="evidence" value="ECO:0007669"/>
    <property type="project" value="UniProtKB-KW"/>
</dbReference>
<dbReference type="InterPro" id="IPR016032">
    <property type="entry name" value="Sig_transdc_resp-reg_C-effctor"/>
</dbReference>
<dbReference type="Pfam" id="PF03704">
    <property type="entry name" value="BTAD"/>
    <property type="match status" value="1"/>
</dbReference>
<name>A0A0U9HFB2_9FIRM</name>
<dbReference type="EMBL" id="DF977002">
    <property type="protein sequence ID" value="GAQ25520.1"/>
    <property type="molecule type" value="Genomic_DNA"/>
</dbReference>
<proteinExistence type="predicted"/>